<dbReference type="AlphaFoldDB" id="A0A9W8RJP3"/>
<reference evidence="2" key="1">
    <citation type="submission" date="2022-09" db="EMBL/GenBank/DDBJ databases">
        <title>Fusarium specimens isolated from Avocado Roots.</title>
        <authorList>
            <person name="Stajich J."/>
            <person name="Roper C."/>
            <person name="Heimlech-Rivalta G."/>
        </authorList>
    </citation>
    <scope>NUCLEOTIDE SEQUENCE</scope>
    <source>
        <strain evidence="2">CF00136</strain>
    </source>
</reference>
<comment type="caution">
    <text evidence="2">The sequence shown here is derived from an EMBL/GenBank/DDBJ whole genome shotgun (WGS) entry which is preliminary data.</text>
</comment>
<keyword evidence="3" id="KW-1185">Reference proteome</keyword>
<dbReference type="OrthoDB" id="3434269at2759"/>
<accession>A0A9W8RJP3</accession>
<name>A0A9W8RJP3_9HYPO</name>
<keyword evidence="1" id="KW-0732">Signal</keyword>
<proteinExistence type="predicted"/>
<feature type="chain" id="PRO_5040999688" evidence="1">
    <location>
        <begin position="19"/>
        <end position="203"/>
    </location>
</feature>
<dbReference type="EMBL" id="JAOQAZ010000053">
    <property type="protein sequence ID" value="KAJ4244063.1"/>
    <property type="molecule type" value="Genomic_DNA"/>
</dbReference>
<feature type="signal peptide" evidence="1">
    <location>
        <begin position="1"/>
        <end position="18"/>
    </location>
</feature>
<evidence type="ECO:0000313" key="2">
    <source>
        <dbReference type="EMBL" id="KAJ4244063.1"/>
    </source>
</evidence>
<sequence length="203" mass="22889">MKWHIALLYLAFATSSLAGLTYVEAYDRIFAYVLCDLDVTVWGPGKGYMAPKCRGTRSDKSCTFDEFINFVHFGEDASSPSYYELDGSYQLTTGTTVALADAIMRLSSVAPQRDISISRHLKNLEMVLGAVSISRGAALNMESLATLRDNINDVIWQVSEKESDYIKRKWTETDWDETVKWYSEMKKPDSDTFKAVTGCRTLI</sequence>
<evidence type="ECO:0000313" key="3">
    <source>
        <dbReference type="Proteomes" id="UP001152049"/>
    </source>
</evidence>
<evidence type="ECO:0000256" key="1">
    <source>
        <dbReference type="SAM" id="SignalP"/>
    </source>
</evidence>
<protein>
    <submittedName>
        <fullName evidence="2">Uncharacterized protein</fullName>
    </submittedName>
</protein>
<gene>
    <name evidence="2" type="ORF">NW762_014676</name>
</gene>
<dbReference type="Proteomes" id="UP001152049">
    <property type="component" value="Unassembled WGS sequence"/>
</dbReference>
<organism evidence="2 3">
    <name type="scientific">Fusarium torreyae</name>
    <dbReference type="NCBI Taxonomy" id="1237075"/>
    <lineage>
        <taxon>Eukaryota</taxon>
        <taxon>Fungi</taxon>
        <taxon>Dikarya</taxon>
        <taxon>Ascomycota</taxon>
        <taxon>Pezizomycotina</taxon>
        <taxon>Sordariomycetes</taxon>
        <taxon>Hypocreomycetidae</taxon>
        <taxon>Hypocreales</taxon>
        <taxon>Nectriaceae</taxon>
        <taxon>Fusarium</taxon>
    </lineage>
</organism>